<dbReference type="InterPro" id="IPR005036">
    <property type="entry name" value="CBM21_dom"/>
</dbReference>
<feature type="region of interest" description="Disordered" evidence="1">
    <location>
        <begin position="472"/>
        <end position="560"/>
    </location>
</feature>
<evidence type="ECO:0000259" key="2">
    <source>
        <dbReference type="PROSITE" id="PS51159"/>
    </source>
</evidence>
<dbReference type="GO" id="GO:0000164">
    <property type="term" value="C:protein phosphatase type 1 complex"/>
    <property type="evidence" value="ECO:0007669"/>
    <property type="project" value="TreeGrafter"/>
</dbReference>
<feature type="compositionally biased region" description="Gly residues" evidence="1">
    <location>
        <begin position="86"/>
        <end position="101"/>
    </location>
</feature>
<sequence>MSGKDRAEYRGWKQGWREIDDKIDYGNSSDDETETSISTIRDDGEDGGGGARDKRAYFCGASECGSGSTASAEGSSGTSVTLTGSSGAGDNGRGVAPGGSAGASAAESPGSVDAGSGDTVELERPQLVRKKSGQLVKPSLKLAGLPRSVSASQLLPSKSVRFAARLANVKMFDGDSTPSSVSTTESTPVGSPSEVCDGATPRGYFDFLWEDEEISDITSDTSSDTEEEYGSSGTLTTRNVSSFLANEAPSQKTSYNITNMNFSSVSHGAYLSAQAPCYVSSVSASAEPNSITGYIMVKNLAYEKKLSIKITFDNWKSHYVYNNVQYHKSFSSLDYDQFKFVIPLTDKPPTVQVQFVVKYDVNGVSYWDNNDSKNYRMTLTAKKSTPSRPWSHKSKNSVPQFDLLISKLMSFKPDDQKIMNTDERSYRLSKKFTNSKSKSDFHSRYDINFNLNEPKSNPFSVSMPDLGERNFDNKFSTYNSSLSQGRESVPHSSANNTHPPSTQGNQPGELGQAPASSPGARVPVSREPELRPLSSEIDRPRMHTRSFSTSDVGNQSLPLYNKPTNQKITPFNSNSYTDFLQNYCFYKSDSSSVSNQAEALGEAPPSLASSASTFQHFSDSIYT</sequence>
<feature type="compositionally biased region" description="Basic and acidic residues" evidence="1">
    <location>
        <begin position="524"/>
        <end position="541"/>
    </location>
</feature>
<dbReference type="GO" id="GO:2001069">
    <property type="term" value="F:glycogen binding"/>
    <property type="evidence" value="ECO:0007669"/>
    <property type="project" value="TreeGrafter"/>
</dbReference>
<feature type="compositionally biased region" description="Basic and acidic residues" evidence="1">
    <location>
        <begin position="1"/>
        <end position="24"/>
    </location>
</feature>
<dbReference type="OrthoDB" id="1881at2759"/>
<dbReference type="Gene3D" id="2.60.40.2440">
    <property type="entry name" value="Carbohydrate binding type-21 domain"/>
    <property type="match status" value="1"/>
</dbReference>
<dbReference type="Pfam" id="PF03370">
    <property type="entry name" value="CBM_21"/>
    <property type="match status" value="1"/>
</dbReference>
<feature type="compositionally biased region" description="Low complexity" evidence="1">
    <location>
        <begin position="102"/>
        <end position="112"/>
    </location>
</feature>
<gene>
    <name evidence="3" type="primary">Piso0_004860</name>
    <name evidence="3" type="ORF">GNLVRS01_PISO0M02586g</name>
</gene>
<dbReference type="AlphaFoldDB" id="G8Y3K9"/>
<feature type="region of interest" description="Disordered" evidence="1">
    <location>
        <begin position="1"/>
        <end position="118"/>
    </location>
</feature>
<reference evidence="3 4" key="1">
    <citation type="journal article" date="2012" name="G3 (Bethesda)">
        <title>Pichia sorbitophila, an interspecies yeast hybrid reveals early steps of genome resolution following polyploidization.</title>
        <authorList>
            <person name="Leh Louis V."/>
            <person name="Despons L."/>
            <person name="Friedrich A."/>
            <person name="Martin T."/>
            <person name="Durrens P."/>
            <person name="Casaregola S."/>
            <person name="Neuveglise C."/>
            <person name="Fairhead C."/>
            <person name="Marck C."/>
            <person name="Cruz J.A."/>
            <person name="Straub M.L."/>
            <person name="Kugler V."/>
            <person name="Sacerdot C."/>
            <person name="Uzunov Z."/>
            <person name="Thierry A."/>
            <person name="Weiss S."/>
            <person name="Bleykasten C."/>
            <person name="De Montigny J."/>
            <person name="Jacques N."/>
            <person name="Jung P."/>
            <person name="Lemaire M."/>
            <person name="Mallet S."/>
            <person name="Morel G."/>
            <person name="Richard G.F."/>
            <person name="Sarkar A."/>
            <person name="Savel G."/>
            <person name="Schacherer J."/>
            <person name="Seret M.L."/>
            <person name="Talla E."/>
            <person name="Samson G."/>
            <person name="Jubin C."/>
            <person name="Poulain J."/>
            <person name="Vacherie B."/>
            <person name="Barbe V."/>
            <person name="Pelletier E."/>
            <person name="Sherman D.J."/>
            <person name="Westhof E."/>
            <person name="Weissenbach J."/>
            <person name="Baret P.V."/>
            <person name="Wincker P."/>
            <person name="Gaillardin C."/>
            <person name="Dujon B."/>
            <person name="Souciet J.L."/>
        </authorList>
    </citation>
    <scope>NUCLEOTIDE SEQUENCE [LARGE SCALE GENOMIC DNA]</scope>
    <source>
        <strain evidence="4">ATCC MYA-4447 / BCRC 22081 / CBS 7064 / NBRC 10061 / NRRL Y-12695</strain>
    </source>
</reference>
<dbReference type="PANTHER" id="PTHR12307">
    <property type="entry name" value="PROTEIN PHOSPHATASE 1 REGULATORY SUBUNIT"/>
    <property type="match status" value="1"/>
</dbReference>
<protein>
    <submittedName>
        <fullName evidence="3">Piso0_004860 protein</fullName>
    </submittedName>
</protein>
<dbReference type="Proteomes" id="UP000005222">
    <property type="component" value="Chromosome M"/>
</dbReference>
<dbReference type="InterPro" id="IPR038175">
    <property type="entry name" value="CBM21_dom_sf"/>
</dbReference>
<feature type="domain" description="CBM21" evidence="2">
    <location>
        <begin position="271"/>
        <end position="378"/>
    </location>
</feature>
<keyword evidence="4" id="KW-1185">Reference proteome</keyword>
<feature type="compositionally biased region" description="Low complexity" evidence="1">
    <location>
        <begin position="59"/>
        <end position="85"/>
    </location>
</feature>
<dbReference type="EMBL" id="FO082047">
    <property type="protein sequence ID" value="CCE85277.1"/>
    <property type="molecule type" value="Genomic_DNA"/>
</dbReference>
<dbReference type="GO" id="GO:0008157">
    <property type="term" value="F:protein phosphatase 1 binding"/>
    <property type="evidence" value="ECO:0007669"/>
    <property type="project" value="TreeGrafter"/>
</dbReference>
<evidence type="ECO:0000313" key="3">
    <source>
        <dbReference type="EMBL" id="CCE85277.1"/>
    </source>
</evidence>
<proteinExistence type="predicted"/>
<feature type="compositionally biased region" description="Low complexity" evidence="1">
    <location>
        <begin position="176"/>
        <end position="194"/>
    </location>
</feature>
<feature type="compositionally biased region" description="Polar residues" evidence="1">
    <location>
        <begin position="545"/>
        <end position="560"/>
    </location>
</feature>
<dbReference type="eggNOG" id="KOG3986">
    <property type="taxonomic scope" value="Eukaryota"/>
</dbReference>
<dbReference type="HOGENOM" id="CLU_438799_0_0_1"/>
<organism evidence="3 4">
    <name type="scientific">Pichia sorbitophila (strain ATCC MYA-4447 / BCRC 22081 / CBS 7064 / NBRC 10061 / NRRL Y-12695)</name>
    <name type="common">Hybrid yeast</name>
    <dbReference type="NCBI Taxonomy" id="559304"/>
    <lineage>
        <taxon>Eukaryota</taxon>
        <taxon>Fungi</taxon>
        <taxon>Dikarya</taxon>
        <taxon>Ascomycota</taxon>
        <taxon>Saccharomycotina</taxon>
        <taxon>Pichiomycetes</taxon>
        <taxon>Debaryomycetaceae</taxon>
        <taxon>Millerozyma</taxon>
    </lineage>
</organism>
<evidence type="ECO:0000256" key="1">
    <source>
        <dbReference type="SAM" id="MobiDB-lite"/>
    </source>
</evidence>
<dbReference type="InterPro" id="IPR050782">
    <property type="entry name" value="PP1_regulatory_subunit_3"/>
</dbReference>
<feature type="compositionally biased region" description="Polar residues" evidence="1">
    <location>
        <begin position="473"/>
        <end position="506"/>
    </location>
</feature>
<dbReference type="OMA" id="ENYCFFS"/>
<dbReference type="STRING" id="559304.G8Y3K9"/>
<feature type="region of interest" description="Disordered" evidence="1">
    <location>
        <begin position="174"/>
        <end position="195"/>
    </location>
</feature>
<dbReference type="GO" id="GO:0005979">
    <property type="term" value="P:regulation of glycogen biosynthetic process"/>
    <property type="evidence" value="ECO:0007669"/>
    <property type="project" value="TreeGrafter"/>
</dbReference>
<name>G8Y3K9_PICSO</name>
<evidence type="ECO:0000313" key="4">
    <source>
        <dbReference type="Proteomes" id="UP000005222"/>
    </source>
</evidence>
<accession>G8Y3K9</accession>
<dbReference type="PANTHER" id="PTHR12307:SF36">
    <property type="entry name" value="GLYCOGEN-BINDING SUBUNIT 76A"/>
    <property type="match status" value="1"/>
</dbReference>
<dbReference type="PROSITE" id="PS51159">
    <property type="entry name" value="CBM21"/>
    <property type="match status" value="1"/>
</dbReference>
<dbReference type="InParanoid" id="G8Y3K9"/>